<sequence length="211" mass="23834">MAKLNLFIITALGILFTIAESMRFDLNSGNTKCIGEDIKSNSMTVGKYNVVLPNEADAIPDSHKLTVKVTSPYGSTYHFGDHVDSGNFAFTAAEAGDYTTCFWADEHRPETTVTVDFEWKTGVSAKDWSKVAKKGQIEVMEIELKKLYETVTSIHDEMFYLREREEEMQQLNRSTNSKMAALSLLSLVVCLSVAGLQLWHLKTYFERKKLL</sequence>
<gene>
    <name evidence="1" type="ORF">MANES_02G048400v8</name>
</gene>
<keyword evidence="2" id="KW-1185">Reference proteome</keyword>
<protein>
    <submittedName>
        <fullName evidence="1">Uncharacterized protein</fullName>
    </submittedName>
</protein>
<dbReference type="EMBL" id="CM004388">
    <property type="protein sequence ID" value="KAG8659547.1"/>
    <property type="molecule type" value="Genomic_DNA"/>
</dbReference>
<evidence type="ECO:0000313" key="2">
    <source>
        <dbReference type="Proteomes" id="UP000091857"/>
    </source>
</evidence>
<name>A0ACB7I3X0_MANES</name>
<proteinExistence type="predicted"/>
<dbReference type="Proteomes" id="UP000091857">
    <property type="component" value="Chromosome 2"/>
</dbReference>
<accession>A0ACB7I3X0</accession>
<comment type="caution">
    <text evidence="1">The sequence shown here is derived from an EMBL/GenBank/DDBJ whole genome shotgun (WGS) entry which is preliminary data.</text>
</comment>
<reference evidence="2" key="1">
    <citation type="journal article" date="2016" name="Nat. Biotechnol.">
        <title>Sequencing wild and cultivated cassava and related species reveals extensive interspecific hybridization and genetic diversity.</title>
        <authorList>
            <person name="Bredeson J.V."/>
            <person name="Lyons J.B."/>
            <person name="Prochnik S.E."/>
            <person name="Wu G.A."/>
            <person name="Ha C.M."/>
            <person name="Edsinger-Gonzales E."/>
            <person name="Grimwood J."/>
            <person name="Schmutz J."/>
            <person name="Rabbi I.Y."/>
            <person name="Egesi C."/>
            <person name="Nauluvula P."/>
            <person name="Lebot V."/>
            <person name="Ndunguru J."/>
            <person name="Mkamilo G."/>
            <person name="Bart R.S."/>
            <person name="Setter T.L."/>
            <person name="Gleadow R.M."/>
            <person name="Kulakow P."/>
            <person name="Ferguson M.E."/>
            <person name="Rounsley S."/>
            <person name="Rokhsar D.S."/>
        </authorList>
    </citation>
    <scope>NUCLEOTIDE SEQUENCE [LARGE SCALE GENOMIC DNA]</scope>
    <source>
        <strain evidence="2">cv. AM560-2</strain>
    </source>
</reference>
<organism evidence="1 2">
    <name type="scientific">Manihot esculenta</name>
    <name type="common">Cassava</name>
    <name type="synonym">Jatropha manihot</name>
    <dbReference type="NCBI Taxonomy" id="3983"/>
    <lineage>
        <taxon>Eukaryota</taxon>
        <taxon>Viridiplantae</taxon>
        <taxon>Streptophyta</taxon>
        <taxon>Embryophyta</taxon>
        <taxon>Tracheophyta</taxon>
        <taxon>Spermatophyta</taxon>
        <taxon>Magnoliopsida</taxon>
        <taxon>eudicotyledons</taxon>
        <taxon>Gunneridae</taxon>
        <taxon>Pentapetalae</taxon>
        <taxon>rosids</taxon>
        <taxon>fabids</taxon>
        <taxon>Malpighiales</taxon>
        <taxon>Euphorbiaceae</taxon>
        <taxon>Crotonoideae</taxon>
        <taxon>Manihoteae</taxon>
        <taxon>Manihot</taxon>
    </lineage>
</organism>
<evidence type="ECO:0000313" key="1">
    <source>
        <dbReference type="EMBL" id="KAG8659547.1"/>
    </source>
</evidence>